<evidence type="ECO:0000313" key="1">
    <source>
        <dbReference type="EMBL" id="RAL67827.1"/>
    </source>
</evidence>
<comment type="caution">
    <text evidence="1">The sequence shown here is derived from an EMBL/GenBank/DDBJ whole genome shotgun (WGS) entry which is preliminary data.</text>
</comment>
<gene>
    <name evidence="1" type="ORF">DID88_008554</name>
</gene>
<proteinExistence type="predicted"/>
<evidence type="ECO:0000313" key="2">
    <source>
        <dbReference type="Proteomes" id="UP000249056"/>
    </source>
</evidence>
<dbReference type="OrthoDB" id="3594036at2759"/>
<reference evidence="1 2" key="1">
    <citation type="submission" date="2018-06" db="EMBL/GenBank/DDBJ databases">
        <title>Genome Sequence of the Brown Rot Fungal Pathogen Monilinia fructigena.</title>
        <authorList>
            <person name="Landi L."/>
            <person name="De Miccolis Angelini R.M."/>
            <person name="Pollastro S."/>
            <person name="Abate D."/>
            <person name="Faretra F."/>
            <person name="Romanazzi G."/>
        </authorList>
    </citation>
    <scope>NUCLEOTIDE SEQUENCE [LARGE SCALE GENOMIC DNA]</scope>
    <source>
        <strain evidence="1 2">Mfrg269</strain>
    </source>
</reference>
<sequence length="198" mass="22284">MLVIMSASVTKDNHLVTTSKRGHVVYNAKEERRLGIWNSGLPKRGNPHGNGSAILDNSPKLEAYTGQKSLGEMLIAGYIEFGNKSSSIIGVPQGGIASPILSNLILNELDRYIELLLEENDRKLQSKSHTTRNPAYYKIDYRIQGITKLEKRRKASGKALDLERKTERLELIKVRSKIPSTIPQPNLAKFYYVRYADD</sequence>
<dbReference type="AlphaFoldDB" id="A0A395J5R8"/>
<protein>
    <recommendedName>
        <fullName evidence="3">Reverse transcriptase domain-containing protein</fullName>
    </recommendedName>
</protein>
<name>A0A395J5R8_9HELO</name>
<dbReference type="Proteomes" id="UP000249056">
    <property type="component" value="Unassembled WGS sequence"/>
</dbReference>
<organism evidence="1 2">
    <name type="scientific">Monilinia fructigena</name>
    <dbReference type="NCBI Taxonomy" id="38457"/>
    <lineage>
        <taxon>Eukaryota</taxon>
        <taxon>Fungi</taxon>
        <taxon>Dikarya</taxon>
        <taxon>Ascomycota</taxon>
        <taxon>Pezizomycotina</taxon>
        <taxon>Leotiomycetes</taxon>
        <taxon>Helotiales</taxon>
        <taxon>Sclerotiniaceae</taxon>
        <taxon>Monilinia</taxon>
    </lineage>
</organism>
<dbReference type="EMBL" id="QKRW01000002">
    <property type="protein sequence ID" value="RAL67827.1"/>
    <property type="molecule type" value="Genomic_DNA"/>
</dbReference>
<accession>A0A395J5R8</accession>
<keyword evidence="2" id="KW-1185">Reference proteome</keyword>
<evidence type="ECO:0008006" key="3">
    <source>
        <dbReference type="Google" id="ProtNLM"/>
    </source>
</evidence>